<evidence type="ECO:0000313" key="10">
    <source>
        <dbReference type="EMBL" id="OAY39864.1"/>
    </source>
</evidence>
<dbReference type="PIRSF" id="PIRSF036417">
    <property type="entry name" value="3-ktacl-CoA_syn"/>
    <property type="match status" value="1"/>
</dbReference>
<feature type="domain" description="FAE" evidence="8">
    <location>
        <begin position="57"/>
        <end position="344"/>
    </location>
</feature>
<dbReference type="CDD" id="cd00831">
    <property type="entry name" value="CHS_like"/>
    <property type="match status" value="1"/>
</dbReference>
<keyword evidence="11" id="KW-1185">Reference proteome</keyword>
<accession>A0A2C9V706</accession>
<evidence type="ECO:0000256" key="3">
    <source>
        <dbReference type="ARBA" id="ARBA00022679"/>
    </source>
</evidence>
<evidence type="ECO:0000256" key="6">
    <source>
        <dbReference type="PIRNR" id="PIRNR036417"/>
    </source>
</evidence>
<comment type="catalytic activity">
    <reaction evidence="5">
        <text>a very-long-chain acyl-CoA + malonyl-CoA + H(+) = a very-long-chain 3-oxoacyl-CoA + CO2 + CoA</text>
        <dbReference type="Rhea" id="RHEA:32727"/>
        <dbReference type="ChEBI" id="CHEBI:15378"/>
        <dbReference type="ChEBI" id="CHEBI:16526"/>
        <dbReference type="ChEBI" id="CHEBI:57287"/>
        <dbReference type="ChEBI" id="CHEBI:57384"/>
        <dbReference type="ChEBI" id="CHEBI:90725"/>
        <dbReference type="ChEBI" id="CHEBI:90736"/>
        <dbReference type="EC" id="2.3.1.199"/>
    </reaction>
</comment>
<dbReference type="InterPro" id="IPR016039">
    <property type="entry name" value="Thiolase-like"/>
</dbReference>
<dbReference type="EMBL" id="CM004396">
    <property type="protein sequence ID" value="OAY39864.1"/>
    <property type="molecule type" value="Genomic_DNA"/>
</dbReference>
<keyword evidence="7" id="KW-1133">Transmembrane helix</keyword>
<proteinExistence type="inferred from homology"/>
<dbReference type="Pfam" id="PF08541">
    <property type="entry name" value="ACP_syn_III_C"/>
    <property type="match status" value="1"/>
</dbReference>
<reference evidence="11" key="1">
    <citation type="journal article" date="2016" name="Nat. Biotechnol.">
        <title>Sequencing wild and cultivated cassava and related species reveals extensive interspecific hybridization and genetic diversity.</title>
        <authorList>
            <person name="Bredeson J.V."/>
            <person name="Lyons J.B."/>
            <person name="Prochnik S.E."/>
            <person name="Wu G.A."/>
            <person name="Ha C.M."/>
            <person name="Edsinger-Gonzales E."/>
            <person name="Grimwood J."/>
            <person name="Schmutz J."/>
            <person name="Rabbi I.Y."/>
            <person name="Egesi C."/>
            <person name="Nauluvula P."/>
            <person name="Lebot V."/>
            <person name="Ndunguru J."/>
            <person name="Mkamilo G."/>
            <person name="Bart R.S."/>
            <person name="Setter T.L."/>
            <person name="Gleadow R.M."/>
            <person name="Kulakow P."/>
            <person name="Ferguson M.E."/>
            <person name="Rounsley S."/>
            <person name="Rokhsar D.S."/>
        </authorList>
    </citation>
    <scope>NUCLEOTIDE SEQUENCE [LARGE SCALE GENOMIC DNA]</scope>
    <source>
        <strain evidence="11">cv. AM560-2</strain>
    </source>
</reference>
<keyword evidence="7" id="KW-0812">Transmembrane</keyword>
<feature type="domain" description="Beta-ketoacyl-[acyl-carrier-protein] synthase III C-terminal" evidence="9">
    <location>
        <begin position="361"/>
        <end position="443"/>
    </location>
</feature>
<name>A0A2C9V706_MANES</name>
<dbReference type="UniPathway" id="UPA00094"/>
<dbReference type="Gramene" id="Manes.10G128900.1.v8.1">
    <property type="protein sequence ID" value="Manes.10G128900.1.v8.1.CDS.1"/>
    <property type="gene ID" value="Manes.10G128900.v8.1"/>
</dbReference>
<dbReference type="GO" id="GO:0005783">
    <property type="term" value="C:endoplasmic reticulum"/>
    <property type="evidence" value="ECO:0007669"/>
    <property type="project" value="EnsemblPlants"/>
</dbReference>
<dbReference type="PANTHER" id="PTHR31561">
    <property type="entry name" value="3-KETOACYL-COA SYNTHASE"/>
    <property type="match status" value="1"/>
</dbReference>
<sequence length="471" mass="52709">MLKNNRKKYIKMKLLRMVINNFTHLSLVNSSTFQDLPLSFTYFLVGTILLAAVSYFALKSNCVFLIDFTCYLPADYLRSPTSHFTEHTELSGVFSRESLDFQKRVIERSGIGDEACFPLTMHEIPVDTSFNSARKEVEEVLFTVVEDLFSKNSINPKSIDILISNCSLFCPTPSITGMIINKFGLRSNIKSISLSGMGCSAGILSIGLAKELLKVHKNSLALVLSMEAVTPSGYRGHTKSMLIANTIFRMGGVAVLLSNKKQDKWTARYKLQHLVRTHMGADDQAYHSVFQQVDENGKVGVSLSRALTHAASKALRTNISELGPLVLPYTEQLQYGWSLIRQKLSVAARENEIHVPKFKKAFDHFCIHAGGRAIIDAVESNLKLQKEEGEASRMTLYRFGNTSSSSVWYELCYLEAKGKVKKGDRIWQIALGSGFKCNSAVWKSISDVHPKVRNAWSDRIHLYPVETSIVS</sequence>
<comment type="caution">
    <text evidence="10">The sequence shown here is derived from an EMBL/GenBank/DDBJ whole genome shotgun (WGS) entry which is preliminary data.</text>
</comment>
<dbReference type="GO" id="GO:0016020">
    <property type="term" value="C:membrane"/>
    <property type="evidence" value="ECO:0007669"/>
    <property type="project" value="InterPro"/>
</dbReference>
<keyword evidence="7" id="KW-0472">Membrane</keyword>
<organism evidence="10 11">
    <name type="scientific">Manihot esculenta</name>
    <name type="common">Cassava</name>
    <name type="synonym">Jatropha manihot</name>
    <dbReference type="NCBI Taxonomy" id="3983"/>
    <lineage>
        <taxon>Eukaryota</taxon>
        <taxon>Viridiplantae</taxon>
        <taxon>Streptophyta</taxon>
        <taxon>Embryophyta</taxon>
        <taxon>Tracheophyta</taxon>
        <taxon>Spermatophyta</taxon>
        <taxon>Magnoliopsida</taxon>
        <taxon>eudicotyledons</taxon>
        <taxon>Gunneridae</taxon>
        <taxon>Pentapetalae</taxon>
        <taxon>rosids</taxon>
        <taxon>fabids</taxon>
        <taxon>Malpighiales</taxon>
        <taxon>Euphorbiaceae</taxon>
        <taxon>Crotonoideae</taxon>
        <taxon>Manihoteae</taxon>
        <taxon>Manihot</taxon>
    </lineage>
</organism>
<evidence type="ECO:0000259" key="8">
    <source>
        <dbReference type="Pfam" id="PF08392"/>
    </source>
</evidence>
<evidence type="ECO:0000256" key="2">
    <source>
        <dbReference type="ARBA" id="ARBA00005531"/>
    </source>
</evidence>
<evidence type="ECO:0000256" key="7">
    <source>
        <dbReference type="SAM" id="Phobius"/>
    </source>
</evidence>
<dbReference type="EC" id="2.3.1.-" evidence="6"/>
<gene>
    <name evidence="10" type="ORF">MANES_10G128900v8</name>
</gene>
<dbReference type="GO" id="GO:0009922">
    <property type="term" value="F:fatty acid elongase activity"/>
    <property type="evidence" value="ECO:0007669"/>
    <property type="project" value="UniProtKB-EC"/>
</dbReference>
<protein>
    <recommendedName>
        <fullName evidence="6">3-ketoacyl-CoA synthase</fullName>
        <ecNumber evidence="6">2.3.1.-</ecNumber>
    </recommendedName>
</protein>
<dbReference type="SUPFAM" id="SSF53901">
    <property type="entry name" value="Thiolase-like"/>
    <property type="match status" value="2"/>
</dbReference>
<dbReference type="OrthoDB" id="329835at2759"/>
<dbReference type="Pfam" id="PF08392">
    <property type="entry name" value="FAE1_CUT1_RppA"/>
    <property type="match status" value="1"/>
</dbReference>
<keyword evidence="4 6" id="KW-0012">Acyltransferase</keyword>
<dbReference type="InterPro" id="IPR013747">
    <property type="entry name" value="ACP_syn_III_C"/>
</dbReference>
<comment type="pathway">
    <text evidence="1 6">Lipid metabolism; fatty acid biosynthesis.</text>
</comment>
<dbReference type="GO" id="GO:0160062">
    <property type="term" value="P:cutin-based cuticle development"/>
    <property type="evidence" value="ECO:0007669"/>
    <property type="project" value="EnsemblPlants"/>
</dbReference>
<evidence type="ECO:0000256" key="1">
    <source>
        <dbReference type="ARBA" id="ARBA00005194"/>
    </source>
</evidence>
<dbReference type="Gene3D" id="3.40.47.10">
    <property type="match status" value="1"/>
</dbReference>
<dbReference type="GO" id="GO:0006633">
    <property type="term" value="P:fatty acid biosynthetic process"/>
    <property type="evidence" value="ECO:0007669"/>
    <property type="project" value="UniProtKB-UniPathway"/>
</dbReference>
<dbReference type="AlphaFoldDB" id="A0A2C9V706"/>
<feature type="transmembrane region" description="Helical" evidence="7">
    <location>
        <begin position="40"/>
        <end position="58"/>
    </location>
</feature>
<comment type="similarity">
    <text evidence="2 6">Belongs to the thiolase-like superfamily. Chalcone/stilbene synthases family.</text>
</comment>
<keyword evidence="3 6" id="KW-0808">Transferase</keyword>
<evidence type="ECO:0000256" key="4">
    <source>
        <dbReference type="ARBA" id="ARBA00023315"/>
    </source>
</evidence>
<evidence type="ECO:0000313" key="11">
    <source>
        <dbReference type="Proteomes" id="UP000091857"/>
    </source>
</evidence>
<dbReference type="STRING" id="3983.A0A2C9V706"/>
<dbReference type="InterPro" id="IPR013601">
    <property type="entry name" value="FAE1_typ3_polyketide_synth"/>
</dbReference>
<dbReference type="Proteomes" id="UP000091857">
    <property type="component" value="Chromosome 10"/>
</dbReference>
<dbReference type="GO" id="GO:0000038">
    <property type="term" value="P:very long-chain fatty acid metabolic process"/>
    <property type="evidence" value="ECO:0007669"/>
    <property type="project" value="EnsemblPlants"/>
</dbReference>
<evidence type="ECO:0000256" key="5">
    <source>
        <dbReference type="ARBA" id="ARBA00047375"/>
    </source>
</evidence>
<evidence type="ECO:0000259" key="9">
    <source>
        <dbReference type="Pfam" id="PF08541"/>
    </source>
</evidence>
<dbReference type="InterPro" id="IPR012392">
    <property type="entry name" value="3-ktacl-CoA_syn"/>
</dbReference>